<accession>A0ABP3EY96</accession>
<keyword evidence="2" id="KW-1185">Reference proteome</keyword>
<evidence type="ECO:0000313" key="2">
    <source>
        <dbReference type="Proteomes" id="UP001501867"/>
    </source>
</evidence>
<organism evidence="1 2">
    <name type="scientific">Streptomyces polychromogenes</name>
    <dbReference type="NCBI Taxonomy" id="67342"/>
    <lineage>
        <taxon>Bacteria</taxon>
        <taxon>Bacillati</taxon>
        <taxon>Actinomycetota</taxon>
        <taxon>Actinomycetes</taxon>
        <taxon>Kitasatosporales</taxon>
        <taxon>Streptomycetaceae</taxon>
        <taxon>Streptomyces</taxon>
    </lineage>
</organism>
<reference evidence="2" key="1">
    <citation type="journal article" date="2019" name="Int. J. Syst. Evol. Microbiol.">
        <title>The Global Catalogue of Microorganisms (GCM) 10K type strain sequencing project: providing services to taxonomists for standard genome sequencing and annotation.</title>
        <authorList>
            <consortium name="The Broad Institute Genomics Platform"/>
            <consortium name="The Broad Institute Genome Sequencing Center for Infectious Disease"/>
            <person name="Wu L."/>
            <person name="Ma J."/>
        </authorList>
    </citation>
    <scope>NUCLEOTIDE SEQUENCE [LARGE SCALE GENOMIC DNA]</scope>
    <source>
        <strain evidence="2">JCM 4505</strain>
    </source>
</reference>
<dbReference type="EMBL" id="BAAABV010000011">
    <property type="protein sequence ID" value="GAA0280253.1"/>
    <property type="molecule type" value="Genomic_DNA"/>
</dbReference>
<gene>
    <name evidence="1" type="ORF">GCM10010302_17540</name>
</gene>
<name>A0ABP3EY96_9ACTN</name>
<protein>
    <submittedName>
        <fullName evidence="1">Uncharacterized protein</fullName>
    </submittedName>
</protein>
<dbReference type="Proteomes" id="UP001501867">
    <property type="component" value="Unassembled WGS sequence"/>
</dbReference>
<evidence type="ECO:0000313" key="1">
    <source>
        <dbReference type="EMBL" id="GAA0280253.1"/>
    </source>
</evidence>
<sequence>MAKLVNFRCLGEVPGNKFLDGNTGTNKVALAPSTAPPFTGTLWSLQEVPSVPHAFTIECMGTGAGSQGSQFLDGNTSTGEVTLRPNTNFTGTRWLLSNRPDGSHTLTCLGDQEGVRILDGITQAGKVHLVDTVVGKSGTAWALEVPA</sequence>
<comment type="caution">
    <text evidence="1">The sequence shown here is derived from an EMBL/GenBank/DDBJ whole genome shotgun (WGS) entry which is preliminary data.</text>
</comment>
<proteinExistence type="predicted"/>